<sequence length="157" mass="17402">MERNPHDFASAPVISHEEVHTTAPTVSHTIVVDPSEKYRAAEYSKRDNNVNLDKTAAPVVVQGSKQSEKPKDFVNTSCFVILACNFIFGLLGRHYGLKSNYAWQLGDMDTAKKQSKRALIFNVVGIICGLLTYTLALVLYLTVYRTKAPPLRPGTFG</sequence>
<dbReference type="InterPro" id="IPR007593">
    <property type="entry name" value="CD225/Dispanin_fam"/>
</dbReference>
<feature type="transmembrane region" description="Helical" evidence="6">
    <location>
        <begin position="73"/>
        <end position="91"/>
    </location>
</feature>
<evidence type="ECO:0000256" key="3">
    <source>
        <dbReference type="ARBA" id="ARBA00022692"/>
    </source>
</evidence>
<evidence type="ECO:0000256" key="1">
    <source>
        <dbReference type="ARBA" id="ARBA00004370"/>
    </source>
</evidence>
<keyword evidence="5 6" id="KW-0472">Membrane</keyword>
<evidence type="ECO:0000256" key="6">
    <source>
        <dbReference type="SAM" id="Phobius"/>
    </source>
</evidence>
<dbReference type="GO" id="GO:0016020">
    <property type="term" value="C:membrane"/>
    <property type="evidence" value="ECO:0007669"/>
    <property type="project" value="UniProtKB-SubCell"/>
</dbReference>
<evidence type="ECO:0000313" key="7">
    <source>
        <dbReference type="Proteomes" id="UP000515154"/>
    </source>
</evidence>
<organism evidence="7 8">
    <name type="scientific">Octopus sinensis</name>
    <name type="common">East Asian common octopus</name>
    <dbReference type="NCBI Taxonomy" id="2607531"/>
    <lineage>
        <taxon>Eukaryota</taxon>
        <taxon>Metazoa</taxon>
        <taxon>Spiralia</taxon>
        <taxon>Lophotrochozoa</taxon>
        <taxon>Mollusca</taxon>
        <taxon>Cephalopoda</taxon>
        <taxon>Coleoidea</taxon>
        <taxon>Octopodiformes</taxon>
        <taxon>Octopoda</taxon>
        <taxon>Incirrata</taxon>
        <taxon>Octopodidae</taxon>
        <taxon>Octopus</taxon>
    </lineage>
</organism>
<dbReference type="Proteomes" id="UP000515154">
    <property type="component" value="Linkage group LG29"/>
</dbReference>
<dbReference type="AlphaFoldDB" id="A0A6P7TN01"/>
<accession>A0A6P7TN01</accession>
<keyword evidence="3 6" id="KW-0812">Transmembrane</keyword>
<evidence type="ECO:0000313" key="8">
    <source>
        <dbReference type="RefSeq" id="XP_029653028.1"/>
    </source>
</evidence>
<keyword evidence="4 6" id="KW-1133">Transmembrane helix</keyword>
<feature type="transmembrane region" description="Helical" evidence="6">
    <location>
        <begin position="118"/>
        <end position="143"/>
    </location>
</feature>
<keyword evidence="7" id="KW-1185">Reference proteome</keyword>
<dbReference type="PANTHER" id="PTHR14948">
    <property type="entry name" value="NG5"/>
    <property type="match status" value="1"/>
</dbReference>
<evidence type="ECO:0000256" key="5">
    <source>
        <dbReference type="ARBA" id="ARBA00023136"/>
    </source>
</evidence>
<dbReference type="PANTHER" id="PTHR14948:SF25">
    <property type="entry name" value="DUF4190 DOMAIN-CONTAINING PROTEIN"/>
    <property type="match status" value="1"/>
</dbReference>
<dbReference type="Pfam" id="PF04505">
    <property type="entry name" value="CD225"/>
    <property type="match status" value="1"/>
</dbReference>
<gene>
    <name evidence="8" type="primary">LOC115226170</name>
</gene>
<dbReference type="KEGG" id="osn:115226170"/>
<evidence type="ECO:0000256" key="4">
    <source>
        <dbReference type="ARBA" id="ARBA00022989"/>
    </source>
</evidence>
<comment type="subcellular location">
    <subcellularLocation>
        <location evidence="1">Membrane</location>
    </subcellularLocation>
</comment>
<reference evidence="8" key="1">
    <citation type="submission" date="2025-08" db="UniProtKB">
        <authorList>
            <consortium name="RefSeq"/>
        </authorList>
    </citation>
    <scope>IDENTIFICATION</scope>
</reference>
<dbReference type="RefSeq" id="XP_029653028.1">
    <property type="nucleotide sequence ID" value="XM_029797168.2"/>
</dbReference>
<proteinExistence type="inferred from homology"/>
<protein>
    <submittedName>
        <fullName evidence="8">Transmembrane protein 91-like</fullName>
    </submittedName>
</protein>
<comment type="similarity">
    <text evidence="2">Belongs to the CD225/Dispanin family.</text>
</comment>
<name>A0A6P7TN01_9MOLL</name>
<evidence type="ECO:0000256" key="2">
    <source>
        <dbReference type="ARBA" id="ARBA00006843"/>
    </source>
</evidence>
<dbReference type="InterPro" id="IPR051423">
    <property type="entry name" value="CD225/Dispanin"/>
</dbReference>